<dbReference type="GO" id="GO:0006508">
    <property type="term" value="P:proteolysis"/>
    <property type="evidence" value="ECO:0007669"/>
    <property type="project" value="UniProtKB-KW"/>
</dbReference>
<dbReference type="PANTHER" id="PTHR43399:SF4">
    <property type="entry name" value="CELL WALL-ASSOCIATED PROTEASE"/>
    <property type="match status" value="1"/>
</dbReference>
<sequence>MRVEDSPTDATASRCGTARGRTVGRQIWGALLAAVTMAGSIVIPLAPSVAAGDASPWFDDELGYVKLRDKGLDGSGVTIAIAETGVDLNSPDLKGADIEFVPMPDECLPMREASKSAVDLDGATYQESVAHGTQVATMIVGQGGNGRIQGVAPKAKLLVMEQPFALTPSSSGWPSDCDEMVVLGGGRMMEAEKRGADIMSMSRLGPTQPSSYQNAYWQMRGKALITGAGNDGNVSAESAGLPGVVSVTASKPGAAATNWAAAGEGLTVAAPGEKLTLREADGKLVSNGAGTSFSSPIVAGTLALGHQKWPDATYHQLIHSLTETASNGGRQSSELGFGVIDPVAFIDNDPMQYPDEPITYPGTANDDPQWDVVRELCDGFADESTMAYPEHYKVDAGVDPEAVRWLPQVAKDEGWLGMAPNAGEWGNGSDTSSDKETAATPAQPAGFPTLAVVGIAAGVIVVLALIAVLVLIVVLARRKNRTAPAGPSQQYPPQQFAPNQQRYCGDPNQQRQESQPKQG</sequence>
<evidence type="ECO:0000256" key="3">
    <source>
        <dbReference type="ARBA" id="ARBA00022801"/>
    </source>
</evidence>
<dbReference type="InterPro" id="IPR015500">
    <property type="entry name" value="Peptidase_S8_subtilisin-rel"/>
</dbReference>
<proteinExistence type="inferred from homology"/>
<dbReference type="InterPro" id="IPR000209">
    <property type="entry name" value="Peptidase_S8/S53_dom"/>
</dbReference>
<dbReference type="PRINTS" id="PR00723">
    <property type="entry name" value="SUBTILISIN"/>
</dbReference>
<dbReference type="InterPro" id="IPR051048">
    <property type="entry name" value="Peptidase_S8/S53_subtilisin"/>
</dbReference>
<feature type="region of interest" description="Disordered" evidence="6">
    <location>
        <begin position="416"/>
        <end position="441"/>
    </location>
</feature>
<dbReference type="PROSITE" id="PS51892">
    <property type="entry name" value="SUBTILASE"/>
    <property type="match status" value="1"/>
</dbReference>
<feature type="region of interest" description="Disordered" evidence="6">
    <location>
        <begin position="482"/>
        <end position="519"/>
    </location>
</feature>
<dbReference type="Gene3D" id="3.40.50.200">
    <property type="entry name" value="Peptidase S8/S53 domain"/>
    <property type="match status" value="1"/>
</dbReference>
<dbReference type="GO" id="GO:0004252">
    <property type="term" value="F:serine-type endopeptidase activity"/>
    <property type="evidence" value="ECO:0007669"/>
    <property type="project" value="InterPro"/>
</dbReference>
<evidence type="ECO:0000256" key="6">
    <source>
        <dbReference type="SAM" id="MobiDB-lite"/>
    </source>
</evidence>
<gene>
    <name evidence="9" type="ORF">CYJ40_01895</name>
</gene>
<keyword evidence="4" id="KW-0720">Serine protease</keyword>
<dbReference type="InterPro" id="IPR023828">
    <property type="entry name" value="Peptidase_S8_Ser-AS"/>
</dbReference>
<comment type="caution">
    <text evidence="9">The sequence shown here is derived from an EMBL/GenBank/DDBJ whole genome shotgun (WGS) entry which is preliminary data.</text>
</comment>
<reference evidence="9 10" key="1">
    <citation type="submission" date="2017-12" db="EMBL/GenBank/DDBJ databases">
        <title>Phylogenetic diversity of female urinary microbiome.</title>
        <authorList>
            <person name="Thomas-White K."/>
            <person name="Wolfe A.J."/>
        </authorList>
    </citation>
    <scope>NUCLEOTIDE SEQUENCE [LARGE SCALE GENOMIC DNA]</scope>
    <source>
        <strain evidence="9 10">UMB0426</strain>
    </source>
</reference>
<evidence type="ECO:0000256" key="7">
    <source>
        <dbReference type="SAM" id="Phobius"/>
    </source>
</evidence>
<feature type="transmembrane region" description="Helical" evidence="7">
    <location>
        <begin position="450"/>
        <end position="476"/>
    </location>
</feature>
<evidence type="ECO:0000259" key="8">
    <source>
        <dbReference type="Pfam" id="PF00082"/>
    </source>
</evidence>
<dbReference type="Pfam" id="PF00082">
    <property type="entry name" value="Peptidase_S8"/>
    <property type="match status" value="1"/>
</dbReference>
<evidence type="ECO:0000256" key="4">
    <source>
        <dbReference type="ARBA" id="ARBA00022825"/>
    </source>
</evidence>
<protein>
    <recommendedName>
        <fullName evidence="8">Peptidase S8/S53 domain-containing protein</fullName>
    </recommendedName>
</protein>
<keyword evidence="3" id="KW-0378">Hydrolase</keyword>
<evidence type="ECO:0000256" key="2">
    <source>
        <dbReference type="ARBA" id="ARBA00022670"/>
    </source>
</evidence>
<keyword evidence="7" id="KW-0812">Transmembrane</keyword>
<feature type="compositionally biased region" description="Polar residues" evidence="6">
    <location>
        <begin position="487"/>
        <end position="519"/>
    </location>
</feature>
<dbReference type="PROSITE" id="PS00138">
    <property type="entry name" value="SUBTILASE_SER"/>
    <property type="match status" value="1"/>
</dbReference>
<keyword evidence="7" id="KW-0472">Membrane</keyword>
<dbReference type="AlphaFoldDB" id="A0A2I1II81"/>
<keyword evidence="2" id="KW-0645">Protease</keyword>
<dbReference type="InterPro" id="IPR036852">
    <property type="entry name" value="Peptidase_S8/S53_dom_sf"/>
</dbReference>
<comment type="similarity">
    <text evidence="1 5">Belongs to the peptidase S8 family.</text>
</comment>
<evidence type="ECO:0000313" key="9">
    <source>
        <dbReference type="EMBL" id="PKY70834.1"/>
    </source>
</evidence>
<evidence type="ECO:0000256" key="1">
    <source>
        <dbReference type="ARBA" id="ARBA00011073"/>
    </source>
</evidence>
<name>A0A2I1II81_9MICO</name>
<feature type="domain" description="Peptidase S8/S53" evidence="8">
    <location>
        <begin position="74"/>
        <end position="338"/>
    </location>
</feature>
<dbReference type="Proteomes" id="UP000242755">
    <property type="component" value="Unassembled WGS sequence"/>
</dbReference>
<dbReference type="PANTHER" id="PTHR43399">
    <property type="entry name" value="SUBTILISIN-RELATED"/>
    <property type="match status" value="1"/>
</dbReference>
<accession>A0A2I1II81</accession>
<comment type="caution">
    <text evidence="5">Lacks conserved residue(s) required for the propagation of feature annotation.</text>
</comment>
<evidence type="ECO:0000313" key="10">
    <source>
        <dbReference type="Proteomes" id="UP000242755"/>
    </source>
</evidence>
<evidence type="ECO:0000256" key="5">
    <source>
        <dbReference type="PROSITE-ProRule" id="PRU01240"/>
    </source>
</evidence>
<organism evidence="9 10">
    <name type="scientific">Brevibacterium ravenspurgense</name>
    <dbReference type="NCBI Taxonomy" id="479117"/>
    <lineage>
        <taxon>Bacteria</taxon>
        <taxon>Bacillati</taxon>
        <taxon>Actinomycetota</taxon>
        <taxon>Actinomycetes</taxon>
        <taxon>Micrococcales</taxon>
        <taxon>Brevibacteriaceae</taxon>
        <taxon>Brevibacterium</taxon>
    </lineage>
</organism>
<keyword evidence="7" id="KW-1133">Transmembrane helix</keyword>
<feature type="transmembrane region" description="Helical" evidence="7">
    <location>
        <begin position="27"/>
        <end position="46"/>
    </location>
</feature>
<dbReference type="EMBL" id="PKGO01000002">
    <property type="protein sequence ID" value="PKY70834.1"/>
    <property type="molecule type" value="Genomic_DNA"/>
</dbReference>
<dbReference type="SUPFAM" id="SSF52743">
    <property type="entry name" value="Subtilisin-like"/>
    <property type="match status" value="1"/>
</dbReference>